<dbReference type="EMBL" id="CP029192">
    <property type="protein sequence ID" value="QES38202.1"/>
    <property type="molecule type" value="Genomic_DNA"/>
</dbReference>
<accession>A0A5P2C6C5</accession>
<dbReference type="RefSeq" id="WP_150220395.1">
    <property type="nucleotide sequence ID" value="NZ_CP029192.1"/>
</dbReference>
<dbReference type="AlphaFoldDB" id="A0A5P2C6C5"/>
<name>A0A5P2C6C5_STRVZ</name>
<organism evidence="1 2">
    <name type="scientific">Streptomyces venezuelae</name>
    <dbReference type="NCBI Taxonomy" id="54571"/>
    <lineage>
        <taxon>Bacteria</taxon>
        <taxon>Bacillati</taxon>
        <taxon>Actinomycetota</taxon>
        <taxon>Actinomycetes</taxon>
        <taxon>Kitasatosporales</taxon>
        <taxon>Streptomycetaceae</taxon>
        <taxon>Streptomyces</taxon>
    </lineage>
</organism>
<proteinExistence type="predicted"/>
<evidence type="ECO:0000313" key="2">
    <source>
        <dbReference type="Proteomes" id="UP000322927"/>
    </source>
</evidence>
<reference evidence="1 2" key="1">
    <citation type="submission" date="2018-05" db="EMBL/GenBank/DDBJ databases">
        <title>Streptomyces venezuelae.</title>
        <authorList>
            <person name="Kim W."/>
            <person name="Lee N."/>
            <person name="Cho B.-K."/>
        </authorList>
    </citation>
    <scope>NUCLEOTIDE SEQUENCE [LARGE SCALE GENOMIC DNA]</scope>
    <source>
        <strain evidence="1 2">ATCC 14584</strain>
    </source>
</reference>
<sequence>MVPVQMELSIAPLRHPGPGIAGASIQERFEAFHQLNPWILVQLESLTADCAKRGLRRIGIGMLFEVLRWQYGRATSGEPFKLNNDFRSRYVRLLVQRHPEWAALFETRELRTP</sequence>
<gene>
    <name evidence="1" type="ORF">DEJ48_36560</name>
</gene>
<evidence type="ECO:0000313" key="1">
    <source>
        <dbReference type="EMBL" id="QES38202.1"/>
    </source>
</evidence>
<dbReference type="Proteomes" id="UP000322927">
    <property type="component" value="Chromosome"/>
</dbReference>
<protein>
    <submittedName>
        <fullName evidence="1">Uncharacterized protein</fullName>
    </submittedName>
</protein>
<dbReference type="OrthoDB" id="4736593at2"/>